<keyword evidence="1" id="KW-0812">Transmembrane</keyword>
<evidence type="ECO:0000313" key="3">
    <source>
        <dbReference type="Proteomes" id="UP000182762"/>
    </source>
</evidence>
<proteinExistence type="predicted"/>
<evidence type="ECO:0000256" key="1">
    <source>
        <dbReference type="SAM" id="Phobius"/>
    </source>
</evidence>
<dbReference type="InterPro" id="IPR018770">
    <property type="entry name" value="ChloroindolylP_hydrolase"/>
</dbReference>
<dbReference type="EMBL" id="FOXX01000006">
    <property type="protein sequence ID" value="SFQ67142.1"/>
    <property type="molecule type" value="Genomic_DNA"/>
</dbReference>
<dbReference type="Pfam" id="PF10112">
    <property type="entry name" value="Halogen_Hydrol"/>
    <property type="match status" value="1"/>
</dbReference>
<keyword evidence="3" id="KW-1185">Reference proteome</keyword>
<dbReference type="Proteomes" id="UP000182762">
    <property type="component" value="Unassembled WGS sequence"/>
</dbReference>
<protein>
    <submittedName>
        <fullName evidence="2">5-bromo-4-chloroindolyl phosphate hydrolysis protein</fullName>
    </submittedName>
</protein>
<sequence>MIKRIIQTLLYSGLAGFVTIVGAAFFLDIPLFFSILIGIGTWSATVLLCLCYFLLRQNFRYDPYKEQKAYVDHHVKEARKSLRTLSQSRFKVKSMHVWIKINKLQKVGRSIIDMVDKEPARFYEAQDFFKKYLPSTVKIVDRYTFLLAKPTKNAEVKIALSETEDTLDELIVKYDEVLTSSISQDLTALEIEQSLLHNSYGENKPPAGK</sequence>
<feature type="transmembrane region" description="Helical" evidence="1">
    <location>
        <begin position="33"/>
        <end position="55"/>
    </location>
</feature>
<reference evidence="2 3" key="1">
    <citation type="submission" date="2016-10" db="EMBL/GenBank/DDBJ databases">
        <authorList>
            <person name="Varghese N."/>
            <person name="Submissions S."/>
        </authorList>
    </citation>
    <scope>NUCLEOTIDE SEQUENCE [LARGE SCALE GENOMIC DNA]</scope>
    <source>
        <strain evidence="2 3">DSM 13796</strain>
    </source>
</reference>
<evidence type="ECO:0000313" key="2">
    <source>
        <dbReference type="EMBL" id="SFQ67142.1"/>
    </source>
</evidence>
<dbReference type="RefSeq" id="WP_061805358.1">
    <property type="nucleotide sequence ID" value="NZ_FOXX01000006.1"/>
</dbReference>
<feature type="transmembrane region" description="Helical" evidence="1">
    <location>
        <begin position="9"/>
        <end position="27"/>
    </location>
</feature>
<dbReference type="GeneID" id="93711311"/>
<accession>A0A1I6AES7</accession>
<keyword evidence="1" id="KW-1133">Transmembrane helix</keyword>
<gene>
    <name evidence="2" type="ORF">SAMN02745910_02670</name>
</gene>
<organism evidence="2 3">
    <name type="scientific">Priestia endophytica DSM 13796</name>
    <dbReference type="NCBI Taxonomy" id="1121089"/>
    <lineage>
        <taxon>Bacteria</taxon>
        <taxon>Bacillati</taxon>
        <taxon>Bacillota</taxon>
        <taxon>Bacilli</taxon>
        <taxon>Bacillales</taxon>
        <taxon>Bacillaceae</taxon>
        <taxon>Priestia</taxon>
    </lineage>
</organism>
<comment type="caution">
    <text evidence="2">The sequence shown here is derived from an EMBL/GenBank/DDBJ whole genome shotgun (WGS) entry which is preliminary data.</text>
</comment>
<name>A0A1I6AES7_9BACI</name>
<keyword evidence="1" id="KW-0472">Membrane</keyword>